<name>A0A3B7R2Z8_9BACT</name>
<dbReference type="Pfam" id="PF08922">
    <property type="entry name" value="DUF1905"/>
    <property type="match status" value="1"/>
</dbReference>
<dbReference type="AlphaFoldDB" id="A0A3B7R2Z8"/>
<proteinExistence type="predicted"/>
<reference evidence="1 2" key="1">
    <citation type="submission" date="2018-09" db="EMBL/GenBank/DDBJ databases">
        <title>Hymenobacter medium sp. nov., isolated from R2A medium.</title>
        <authorList>
            <person name="Yingchao G."/>
        </authorList>
    </citation>
    <scope>NUCLEOTIDE SEQUENCE [LARGE SCALE GENOMIC DNA]</scope>
    <source>
        <strain evidence="2">sh-6</strain>
    </source>
</reference>
<dbReference type="InterPro" id="IPR015018">
    <property type="entry name" value="DUF1905"/>
</dbReference>
<sequence>MSNVPAFTPEHTFEAPLELDSESGGVFVLMPFDVKEVYGTRGQVKVLATFDGFPYQGSLMPLGDGTHCLIVPKQVRGAIDKTWGHEVHVELARDTNPRVVEVSEEFARVLAAEPGAREKFDLLSYTHQKEYTRWIEAAKSTEIRYERMRKAVGMIKAGKKRS</sequence>
<keyword evidence="2" id="KW-1185">Reference proteome</keyword>
<dbReference type="EMBL" id="CP032317">
    <property type="protein sequence ID" value="AYA35719.1"/>
    <property type="molecule type" value="Genomic_DNA"/>
</dbReference>
<protein>
    <submittedName>
        <fullName evidence="1">DUF1905 domain-containing protein</fullName>
    </submittedName>
</protein>
<evidence type="ECO:0000313" key="1">
    <source>
        <dbReference type="EMBL" id="AYA35719.1"/>
    </source>
</evidence>
<dbReference type="RefSeq" id="WP_119443310.1">
    <property type="nucleotide sequence ID" value="NZ_CP032317.1"/>
</dbReference>
<dbReference type="Pfam" id="PF13376">
    <property type="entry name" value="OmdA"/>
    <property type="match status" value="1"/>
</dbReference>
<dbReference type="OrthoDB" id="9800461at2"/>
<gene>
    <name evidence="1" type="ORF">D3Y59_00810</name>
</gene>
<dbReference type="InterPro" id="IPR037079">
    <property type="entry name" value="AF2212/PG0164-like_sf"/>
</dbReference>
<organism evidence="1 2">
    <name type="scientific">Hymenobacter oligotrophus</name>
    <dbReference type="NCBI Taxonomy" id="2319843"/>
    <lineage>
        <taxon>Bacteria</taxon>
        <taxon>Pseudomonadati</taxon>
        <taxon>Bacteroidota</taxon>
        <taxon>Cytophagia</taxon>
        <taxon>Cytophagales</taxon>
        <taxon>Hymenobacteraceae</taxon>
        <taxon>Hymenobacter</taxon>
    </lineage>
</organism>
<accession>A0A3B7R2Z8</accession>
<dbReference type="KEGG" id="hyh:D3Y59_00810"/>
<dbReference type="Gene3D" id="2.40.30.100">
    <property type="entry name" value="AF2212/PG0164-like"/>
    <property type="match status" value="1"/>
</dbReference>
<dbReference type="SUPFAM" id="SSF141694">
    <property type="entry name" value="AF2212/PG0164-like"/>
    <property type="match status" value="1"/>
</dbReference>
<dbReference type="Proteomes" id="UP000262802">
    <property type="component" value="Chromosome"/>
</dbReference>
<evidence type="ECO:0000313" key="2">
    <source>
        <dbReference type="Proteomes" id="UP000262802"/>
    </source>
</evidence>